<evidence type="ECO:0000313" key="10">
    <source>
        <dbReference type="EMBL" id="XAY06800.1"/>
    </source>
</evidence>
<protein>
    <submittedName>
        <fullName evidence="10">Acyl-CoA dehydrogenase</fullName>
        <ecNumber evidence="10">1.3.99.-</ecNumber>
    </submittedName>
</protein>
<dbReference type="InterPro" id="IPR009100">
    <property type="entry name" value="AcylCoA_DH/oxidase_NM_dom_sf"/>
</dbReference>
<dbReference type="SUPFAM" id="SSF47203">
    <property type="entry name" value="Acyl-CoA dehydrogenase C-terminal domain-like"/>
    <property type="match status" value="1"/>
</dbReference>
<dbReference type="Pfam" id="PF02770">
    <property type="entry name" value="Acyl-CoA_dh_M"/>
    <property type="match status" value="1"/>
</dbReference>
<dbReference type="Pfam" id="PF00441">
    <property type="entry name" value="Acyl-CoA_dh_1"/>
    <property type="match status" value="1"/>
</dbReference>
<dbReference type="InterPro" id="IPR006089">
    <property type="entry name" value="Acyl-CoA_DH_CS"/>
</dbReference>
<dbReference type="EC" id="1.3.99.-" evidence="10"/>
<dbReference type="SUPFAM" id="SSF56645">
    <property type="entry name" value="Acyl-CoA dehydrogenase NM domain-like"/>
    <property type="match status" value="1"/>
</dbReference>
<evidence type="ECO:0000256" key="3">
    <source>
        <dbReference type="ARBA" id="ARBA00022630"/>
    </source>
</evidence>
<comment type="cofactor">
    <cofactor evidence="1 6">
        <name>FAD</name>
        <dbReference type="ChEBI" id="CHEBI:57692"/>
    </cofactor>
</comment>
<dbReference type="EMBL" id="CP114014">
    <property type="protein sequence ID" value="XAY06800.1"/>
    <property type="molecule type" value="Genomic_DNA"/>
</dbReference>
<dbReference type="InterPro" id="IPR006091">
    <property type="entry name" value="Acyl-CoA_Oxase/DH_mid-dom"/>
</dbReference>
<name>A0AAU7AYV7_9ACTN</name>
<dbReference type="InterPro" id="IPR036250">
    <property type="entry name" value="AcylCo_DH-like_C"/>
</dbReference>
<dbReference type="PANTHER" id="PTHR43884:SF12">
    <property type="entry name" value="ISOVALERYL-COA DEHYDROGENASE, MITOCHONDRIAL-RELATED"/>
    <property type="match status" value="1"/>
</dbReference>
<reference evidence="10" key="1">
    <citation type="submission" date="2022-12" db="EMBL/GenBank/DDBJ databases">
        <title>Paraconexibacter alkalitolerans sp. nov. and Baekduia alba sp. nov., isolated from soil and emended description of the genera Paraconexibacter (Chun et al., 2020) and Baekduia (An et al., 2020).</title>
        <authorList>
            <person name="Vieira S."/>
            <person name="Huber K.J."/>
            <person name="Geppert A."/>
            <person name="Wolf J."/>
            <person name="Neumann-Schaal M."/>
            <person name="Muesken M."/>
            <person name="Overmann J."/>
        </authorList>
    </citation>
    <scope>NUCLEOTIDE SEQUENCE</scope>
    <source>
        <strain evidence="10">AEG42_29</strain>
    </source>
</reference>
<dbReference type="AlphaFoldDB" id="A0AAU7AYV7"/>
<dbReference type="InterPro" id="IPR046373">
    <property type="entry name" value="Acyl-CoA_Oxase/DH_mid-dom_sf"/>
</dbReference>
<keyword evidence="4 6" id="KW-0274">FAD</keyword>
<dbReference type="Gene3D" id="2.40.110.10">
    <property type="entry name" value="Butyryl-CoA Dehydrogenase, subunit A, domain 2"/>
    <property type="match status" value="1"/>
</dbReference>
<evidence type="ECO:0000256" key="5">
    <source>
        <dbReference type="ARBA" id="ARBA00023002"/>
    </source>
</evidence>
<comment type="similarity">
    <text evidence="2 6">Belongs to the acyl-CoA dehydrogenase family.</text>
</comment>
<evidence type="ECO:0000259" key="7">
    <source>
        <dbReference type="Pfam" id="PF00441"/>
    </source>
</evidence>
<dbReference type="FunFam" id="2.40.110.10:FF:000002">
    <property type="entry name" value="Acyl-CoA dehydrogenase fadE12"/>
    <property type="match status" value="1"/>
</dbReference>
<feature type="domain" description="Acyl-CoA oxidase/dehydrogenase middle" evidence="8">
    <location>
        <begin position="130"/>
        <end position="224"/>
    </location>
</feature>
<evidence type="ECO:0000256" key="1">
    <source>
        <dbReference type="ARBA" id="ARBA00001974"/>
    </source>
</evidence>
<dbReference type="FunFam" id="1.20.140.10:FF:000001">
    <property type="entry name" value="Acyl-CoA dehydrogenase"/>
    <property type="match status" value="1"/>
</dbReference>
<keyword evidence="3 6" id="KW-0285">Flavoprotein</keyword>
<evidence type="ECO:0000256" key="6">
    <source>
        <dbReference type="RuleBase" id="RU362125"/>
    </source>
</evidence>
<proteinExistence type="inferred from homology"/>
<organism evidence="10">
    <name type="scientific">Paraconexibacter sp. AEG42_29</name>
    <dbReference type="NCBI Taxonomy" id="2997339"/>
    <lineage>
        <taxon>Bacteria</taxon>
        <taxon>Bacillati</taxon>
        <taxon>Actinomycetota</taxon>
        <taxon>Thermoleophilia</taxon>
        <taxon>Solirubrobacterales</taxon>
        <taxon>Paraconexibacteraceae</taxon>
        <taxon>Paraconexibacter</taxon>
    </lineage>
</organism>
<dbReference type="InterPro" id="IPR037069">
    <property type="entry name" value="AcylCoA_DH/ox_N_sf"/>
</dbReference>
<gene>
    <name evidence="10" type="primary">mmgC_9</name>
    <name evidence="10" type="ORF">DSM112329_03678</name>
</gene>
<dbReference type="KEGG" id="parq:DSM112329_03678"/>
<dbReference type="PROSITE" id="PS00073">
    <property type="entry name" value="ACYL_COA_DH_2"/>
    <property type="match status" value="1"/>
</dbReference>
<feature type="domain" description="Acyl-CoA dehydrogenase/oxidase C-terminal" evidence="7">
    <location>
        <begin position="239"/>
        <end position="384"/>
    </location>
</feature>
<feature type="domain" description="Acyl-CoA dehydrogenase/oxidase N-terminal" evidence="9">
    <location>
        <begin position="15"/>
        <end position="126"/>
    </location>
</feature>
<evidence type="ECO:0000259" key="8">
    <source>
        <dbReference type="Pfam" id="PF02770"/>
    </source>
</evidence>
<accession>A0AAU7AYV7</accession>
<evidence type="ECO:0000259" key="9">
    <source>
        <dbReference type="Pfam" id="PF02771"/>
    </source>
</evidence>
<evidence type="ECO:0000256" key="2">
    <source>
        <dbReference type="ARBA" id="ARBA00009347"/>
    </source>
</evidence>
<dbReference type="GO" id="GO:0050660">
    <property type="term" value="F:flavin adenine dinucleotide binding"/>
    <property type="evidence" value="ECO:0007669"/>
    <property type="project" value="InterPro"/>
</dbReference>
<evidence type="ECO:0000256" key="4">
    <source>
        <dbReference type="ARBA" id="ARBA00022827"/>
    </source>
</evidence>
<sequence>MSTTAPGLRRTLFEPEHDAFRESVRAFFTKEALPHTVKWEAAGMVDRAYWKQAAAQGLVGFEVPEEFGGAGLKDFRFNAILDEEGVRLGVVGDGIALTNDMVLPYFLEYGTAEQHARWLPGITTGDTAIAVAMSEPGTGSDLRGIQSTARRVAGGWSVSGSKTFVTSGIQAQLVVVVAKIPADDGGGFGLFVVEEGMDGFERGRKLDKIGRRAQDTAELFFESVHVPDENVLGEVGSAMRYLTANLAQERLSMAIAAVASAERVVEIALEYSLERHAFGKPIGSFQANRFAIAELHTKAQIARAYIDRCLEAHCAGELSAADAAGAKFWTTELEWETLDRCLQLHGGYGYMEEYEIARRWRDSRVQRIYGGTNEIMREIVGRALGL</sequence>
<dbReference type="Gene3D" id="1.10.540.10">
    <property type="entry name" value="Acyl-CoA dehydrogenase/oxidase, N-terminal domain"/>
    <property type="match status" value="1"/>
</dbReference>
<keyword evidence="5 6" id="KW-0560">Oxidoreductase</keyword>
<dbReference type="RefSeq" id="WP_354698017.1">
    <property type="nucleotide sequence ID" value="NZ_CP114014.1"/>
</dbReference>
<dbReference type="InterPro" id="IPR009075">
    <property type="entry name" value="AcylCo_DH/oxidase_C"/>
</dbReference>
<dbReference type="InterPro" id="IPR013786">
    <property type="entry name" value="AcylCoA_DH/ox_N"/>
</dbReference>
<dbReference type="Pfam" id="PF02771">
    <property type="entry name" value="Acyl-CoA_dh_N"/>
    <property type="match status" value="1"/>
</dbReference>
<dbReference type="GO" id="GO:0003995">
    <property type="term" value="F:acyl-CoA dehydrogenase activity"/>
    <property type="evidence" value="ECO:0007669"/>
    <property type="project" value="InterPro"/>
</dbReference>
<dbReference type="PANTHER" id="PTHR43884">
    <property type="entry name" value="ACYL-COA DEHYDROGENASE"/>
    <property type="match status" value="1"/>
</dbReference>
<dbReference type="Gene3D" id="1.20.140.10">
    <property type="entry name" value="Butyryl-CoA Dehydrogenase, subunit A, domain 3"/>
    <property type="match status" value="1"/>
</dbReference>